<feature type="region of interest" description="Disordered" evidence="7">
    <location>
        <begin position="1527"/>
        <end position="1549"/>
    </location>
</feature>
<sequence length="1660" mass="181959">MVSGIRRPVYRCRTSPTCLVLLISLLRLVPSSLADSILPRSARLQSVHFCFRDNSPFTSTHHGFESFSPLGVRFSLQPGFLNDLTSTTGYSFRVPHPELRTNASTQTRFLVPPSGASWSHRTMCRQECAFLRSGKEGISQESSFDAEAFTSAPRTPFPCCRRRKAYPASTLWSVCTPGHGNSSAPGTRWHSPYVCPSSARKHRKASDGRSRFSCLPVRGLRKLWEPQNFYLPLQDLLYGCGGKTPLLCFACSRFGNEWRQTVFEEARATWKPHSCSFLWTREKHTDTTNRIRRCLGGGRPVGCATREPHTDYGVPYLMQWTRSLLFSMPCHKVPVGMQNKEDCKQKTATQSFDSSQSELGDTSGSMTSGEEVAPRQGLTDEKIPVDKPRASLRRRETGQYLSKFQNDGLHGLAQTSCREQQRAVRQGPKNFASETGDSEVPDGTLPIQEENMTIESEEAIRLRWNNLRKTHHEKQRKGGQTLILGIETSCDDTCVGIVDWESGRILANICTPQPELLIKYGGVHPSEAAAAHDRRMQSVVRNALQEAGVSLLDIDVIAFTRGPGLVPCLSVGASAALEIAGELTEVWADAEEAVRDKEISASFADSPHLRHASSGVGKHDSGAYVREQDQGRSPCWGLECMERGEMKRGGSAEAEGGEARETSLDLTKGDGRGAAGGEGFQEQSGRERSWLSAEERQEIFRRVVWAKGATGSADEKVVSRGRGVPLVLAVNHLHGHLLSAGRDSSQQQHASDRQGDSCSPASALPPKFLALLVSGGHTFSCIVKACEDYHLHLRPKLFLVPARSRHRASGDPRTADRAGDDIKKGHEVESEEGEEEAGMERADEGKERRNIGAARIVGESRKCLQDRRLRVETPGNGHQEKNERGDASGLQRERTNDHDGDGTGKDSTNSCFLKDEKSRNVAKDLLVEVWGSWDDPEEANHDGCVNGLQCIYTGQSEDDAVGEAVDKSMRCLMTGASSPESSISASNARSSTSSAPALGYPAMPLPPTSPSLSPCLRCSSPSLPSLSSAAGVCFQTSHAAAETTNKRESSSEGEESASGISGATGGEAPLGRGAALQGRHGGAMMEEMAASGNDKAVPLPNMLSLKPKTLNFSFSGMKSAFAAAVSKMGHQDEKAKCDFAASLQAAVFKHLEDQLRKTMWLYEFLEDFPRRLAVVGGVSCNETLRRRLRKLCESRGDTSVHEQEFKRLKNRLKILARRIPDSLLSQQVLTGRHDSLCPSSGGRHETSPAKFGAAPHVETTVLETQKRRGGSASFVESSDHEDSESSRQELLATVDTHLPEKKEAFKLHRVAHDGENELSVFEQGEKKKLRHQDRRSAEAMSPEIKKQGTSDTDLRGILEKKLRAFSFAHYCRLRVDLNDLVSALKEDSLSSQETRRPIFFLSPEGSFDFDGSCSLGRHHQEQTKGLVGEKIPGSQSTGAEVAIDGVIPKPTAPLGLCTRGDSGDLRRSGSRVDRWETFWTSKPLCNDNGVMIAWAAVNAVKCMDMSTGYSGAALTDVHLSEAALSQPDGKLSRRDLQNGTQTDADTDIEDWSVESEKRLDLDHIENLVSRKMTETLGLGREERPQQPERVVHNAGEDDYMSPNDGNESNLRNQKFMAAAGNDKKLVTPRWLGGISLCANDLLSKVEFLVLDWIVKTKSLP</sequence>
<keyword evidence="3" id="KW-0819">tRNA processing</keyword>
<dbReference type="GO" id="GO:0046872">
    <property type="term" value="F:metal ion binding"/>
    <property type="evidence" value="ECO:0007669"/>
    <property type="project" value="UniProtKB-KW"/>
</dbReference>
<feature type="compositionally biased region" description="Basic and acidic residues" evidence="7">
    <location>
        <begin position="878"/>
        <end position="904"/>
    </location>
</feature>
<feature type="region of interest" description="Disordered" evidence="7">
    <location>
        <begin position="1577"/>
        <end position="1608"/>
    </location>
</feature>
<dbReference type="EC" id="2.3.1.234" evidence="1"/>
<dbReference type="InterPro" id="IPR000905">
    <property type="entry name" value="Gcp-like_dom"/>
</dbReference>
<evidence type="ECO:0000256" key="5">
    <source>
        <dbReference type="ARBA" id="ARBA00023315"/>
    </source>
</evidence>
<dbReference type="InterPro" id="IPR017861">
    <property type="entry name" value="KAE1/TsaD"/>
</dbReference>
<feature type="region of interest" description="Disordered" evidence="7">
    <location>
        <begin position="740"/>
        <end position="760"/>
    </location>
</feature>
<accession>A0A086L4F3</accession>
<feature type="compositionally biased region" description="Basic and acidic residues" evidence="7">
    <location>
        <begin position="378"/>
        <end position="390"/>
    </location>
</feature>
<evidence type="ECO:0000313" key="11">
    <source>
        <dbReference type="Proteomes" id="UP000028828"/>
    </source>
</evidence>
<comment type="caution">
    <text evidence="10">The sequence shown here is derived from an EMBL/GenBank/DDBJ whole genome shotgun (WGS) entry which is preliminary data.</text>
</comment>
<dbReference type="GO" id="GO:0061711">
    <property type="term" value="F:tRNA N(6)-L-threonylcarbamoyladenine synthase activity"/>
    <property type="evidence" value="ECO:0007669"/>
    <property type="project" value="UniProtKB-EC"/>
</dbReference>
<dbReference type="Pfam" id="PF00814">
    <property type="entry name" value="TsaD"/>
    <property type="match status" value="2"/>
</dbReference>
<dbReference type="GO" id="GO:0008233">
    <property type="term" value="F:peptidase activity"/>
    <property type="evidence" value="ECO:0007669"/>
    <property type="project" value="UniProtKB-KW"/>
</dbReference>
<evidence type="ECO:0000256" key="8">
    <source>
        <dbReference type="SAM" id="SignalP"/>
    </source>
</evidence>
<feature type="region of interest" description="Disordered" evidence="7">
    <location>
        <begin position="1322"/>
        <end position="1349"/>
    </location>
</feature>
<feature type="region of interest" description="Disordered" evidence="7">
    <location>
        <begin position="975"/>
        <end position="1002"/>
    </location>
</feature>
<keyword evidence="2" id="KW-0808">Transferase</keyword>
<comment type="catalytic activity">
    <reaction evidence="6">
        <text>L-threonylcarbamoyladenylate + adenosine(37) in tRNA = N(6)-L-threonylcarbamoyladenosine(37) in tRNA + AMP + H(+)</text>
        <dbReference type="Rhea" id="RHEA:37059"/>
        <dbReference type="Rhea" id="RHEA-COMP:10162"/>
        <dbReference type="Rhea" id="RHEA-COMP:10163"/>
        <dbReference type="ChEBI" id="CHEBI:15378"/>
        <dbReference type="ChEBI" id="CHEBI:73682"/>
        <dbReference type="ChEBI" id="CHEBI:74411"/>
        <dbReference type="ChEBI" id="CHEBI:74418"/>
        <dbReference type="ChEBI" id="CHEBI:456215"/>
        <dbReference type="EC" id="2.3.1.234"/>
    </reaction>
</comment>
<feature type="compositionally biased region" description="Basic and acidic residues" evidence="7">
    <location>
        <begin position="1579"/>
        <end position="1595"/>
    </location>
</feature>
<dbReference type="PANTHER" id="PTHR11735:SF6">
    <property type="entry name" value="TRNA N6-ADENOSINE THREONYLCARBAMOYLTRANSFERASE, MITOCHONDRIAL"/>
    <property type="match status" value="1"/>
</dbReference>
<feature type="compositionally biased region" description="Basic and acidic residues" evidence="7">
    <location>
        <begin position="1277"/>
        <end position="1287"/>
    </location>
</feature>
<reference evidence="10 11" key="1">
    <citation type="submission" date="2014-03" db="EMBL/GenBank/DDBJ databases">
        <authorList>
            <person name="Sibley D."/>
            <person name="Venepally P."/>
            <person name="Karamycheva S."/>
            <person name="Hadjithomas M."/>
            <person name="Khan A."/>
            <person name="Brunk B."/>
            <person name="Roos D."/>
            <person name="Caler E."/>
            <person name="Lorenzi H."/>
        </authorList>
    </citation>
    <scope>NUCLEOTIDE SEQUENCE [LARGE SCALE GENOMIC DNA]</scope>
    <source>
        <strain evidence="11">p89</strain>
    </source>
</reference>
<keyword evidence="5" id="KW-0012">Acyltransferase</keyword>
<evidence type="ECO:0000256" key="7">
    <source>
        <dbReference type="SAM" id="MobiDB-lite"/>
    </source>
</evidence>
<dbReference type="Gene3D" id="3.30.420.40">
    <property type="match status" value="4"/>
</dbReference>
<feature type="domain" description="Gcp-like" evidence="9">
    <location>
        <begin position="1080"/>
        <end position="1196"/>
    </location>
</feature>
<feature type="region of interest" description="Disordered" evidence="7">
    <location>
        <begin position="1234"/>
        <end position="1288"/>
    </location>
</feature>
<dbReference type="OrthoDB" id="10259622at2759"/>
<keyword evidence="10" id="KW-0378">Hydrolase</keyword>
<feature type="signal peptide" evidence="8">
    <location>
        <begin position="1"/>
        <end position="34"/>
    </location>
</feature>
<evidence type="ECO:0000256" key="2">
    <source>
        <dbReference type="ARBA" id="ARBA00022679"/>
    </source>
</evidence>
<feature type="region of interest" description="Disordered" evidence="7">
    <location>
        <begin position="647"/>
        <end position="691"/>
    </location>
</feature>
<evidence type="ECO:0000256" key="3">
    <source>
        <dbReference type="ARBA" id="ARBA00022694"/>
    </source>
</evidence>
<gene>
    <name evidence="10" type="ORF">TGP89_274110</name>
</gene>
<feature type="compositionally biased region" description="Basic and acidic residues" evidence="7">
    <location>
        <begin position="838"/>
        <end position="850"/>
    </location>
</feature>
<evidence type="ECO:0000256" key="6">
    <source>
        <dbReference type="ARBA" id="ARBA00048117"/>
    </source>
</evidence>
<name>A0A086L4F3_TOXGO</name>
<dbReference type="PRINTS" id="PR00789">
    <property type="entry name" value="OSIALOPTASE"/>
</dbReference>
<feature type="region of interest" description="Disordered" evidence="7">
    <location>
        <begin position="342"/>
        <end position="390"/>
    </location>
</feature>
<dbReference type="VEuPathDB" id="ToxoDB:TGP89_274110"/>
<feature type="region of interest" description="Disordered" evidence="7">
    <location>
        <begin position="866"/>
        <end position="911"/>
    </location>
</feature>
<protein>
    <recommendedName>
        <fullName evidence="1">N(6)-L-threonylcarbamoyladenine synthase</fullName>
        <ecNumber evidence="1">2.3.1.234</ecNumber>
    </recommendedName>
</protein>
<evidence type="ECO:0000256" key="4">
    <source>
        <dbReference type="ARBA" id="ARBA00022723"/>
    </source>
</evidence>
<evidence type="ECO:0000256" key="1">
    <source>
        <dbReference type="ARBA" id="ARBA00012156"/>
    </source>
</evidence>
<dbReference type="EMBL" id="AEYI02000148">
    <property type="protein sequence ID" value="KFG51521.1"/>
    <property type="molecule type" value="Genomic_DNA"/>
</dbReference>
<dbReference type="Proteomes" id="UP000028828">
    <property type="component" value="Unassembled WGS sequence"/>
</dbReference>
<dbReference type="GO" id="GO:0005829">
    <property type="term" value="C:cytosol"/>
    <property type="evidence" value="ECO:0007669"/>
    <property type="project" value="TreeGrafter"/>
</dbReference>
<feature type="chain" id="PRO_5001809713" description="N(6)-L-threonylcarbamoyladenine synthase" evidence="8">
    <location>
        <begin position="35"/>
        <end position="1660"/>
    </location>
</feature>
<organism evidence="10 11">
    <name type="scientific">Toxoplasma gondii p89</name>
    <dbReference type="NCBI Taxonomy" id="943119"/>
    <lineage>
        <taxon>Eukaryota</taxon>
        <taxon>Sar</taxon>
        <taxon>Alveolata</taxon>
        <taxon>Apicomplexa</taxon>
        <taxon>Conoidasida</taxon>
        <taxon>Coccidia</taxon>
        <taxon>Eucoccidiorida</taxon>
        <taxon>Eimeriorina</taxon>
        <taxon>Sarcocystidae</taxon>
        <taxon>Toxoplasma</taxon>
    </lineage>
</organism>
<keyword evidence="10" id="KW-0645">Protease</keyword>
<evidence type="ECO:0000313" key="10">
    <source>
        <dbReference type="EMBL" id="KFG51521.1"/>
    </source>
</evidence>
<keyword evidence="8" id="KW-0732">Signal</keyword>
<dbReference type="PANTHER" id="PTHR11735">
    <property type="entry name" value="TRNA N6-ADENOSINE THREONYLCARBAMOYLTRANSFERASE"/>
    <property type="match status" value="1"/>
</dbReference>
<dbReference type="GO" id="GO:0008033">
    <property type="term" value="P:tRNA processing"/>
    <property type="evidence" value="ECO:0007669"/>
    <property type="project" value="UniProtKB-KW"/>
</dbReference>
<evidence type="ECO:0000259" key="9">
    <source>
        <dbReference type="Pfam" id="PF00814"/>
    </source>
</evidence>
<feature type="domain" description="Gcp-like" evidence="9">
    <location>
        <begin position="505"/>
        <end position="581"/>
    </location>
</feature>
<keyword evidence="4" id="KW-0479">Metal-binding</keyword>
<feature type="compositionally biased region" description="Low complexity" evidence="7">
    <location>
        <begin position="976"/>
        <end position="997"/>
    </location>
</feature>
<feature type="compositionally biased region" description="Basic and acidic residues" evidence="7">
    <location>
        <begin position="657"/>
        <end position="671"/>
    </location>
</feature>
<feature type="compositionally biased region" description="Polar residues" evidence="7">
    <location>
        <begin position="346"/>
        <end position="368"/>
    </location>
</feature>
<feature type="compositionally biased region" description="Basic and acidic residues" evidence="7">
    <location>
        <begin position="808"/>
        <end position="828"/>
    </location>
</feature>
<dbReference type="GO" id="GO:0006508">
    <property type="term" value="P:proteolysis"/>
    <property type="evidence" value="ECO:0007669"/>
    <property type="project" value="UniProtKB-KW"/>
</dbReference>
<proteinExistence type="predicted"/>
<feature type="region of interest" description="Disordered" evidence="7">
    <location>
        <begin position="1041"/>
        <end position="1077"/>
    </location>
</feature>
<dbReference type="SUPFAM" id="SSF53067">
    <property type="entry name" value="Actin-like ATPase domain"/>
    <property type="match status" value="2"/>
</dbReference>
<feature type="region of interest" description="Disordered" evidence="7">
    <location>
        <begin position="803"/>
        <end position="852"/>
    </location>
</feature>
<feature type="region of interest" description="Disordered" evidence="7">
    <location>
        <begin position="422"/>
        <end position="445"/>
    </location>
</feature>
<dbReference type="InterPro" id="IPR043129">
    <property type="entry name" value="ATPase_NBD"/>
</dbReference>